<evidence type="ECO:0000313" key="4">
    <source>
        <dbReference type="Proteomes" id="UP001159405"/>
    </source>
</evidence>
<dbReference type="InterPro" id="IPR028002">
    <property type="entry name" value="Myb_DNA-bind_5"/>
</dbReference>
<proteinExistence type="predicted"/>
<gene>
    <name evidence="3" type="ORF">PLOB_00005929</name>
</gene>
<dbReference type="Pfam" id="PF13873">
    <property type="entry name" value="Myb_DNA-bind_5"/>
    <property type="match status" value="1"/>
</dbReference>
<protein>
    <recommendedName>
        <fullName evidence="2">Myb/SANT-like DNA-binding domain-containing protein</fullName>
    </recommendedName>
</protein>
<reference evidence="3 4" key="1">
    <citation type="submission" date="2022-05" db="EMBL/GenBank/DDBJ databases">
        <authorList>
            <consortium name="Genoscope - CEA"/>
            <person name="William W."/>
        </authorList>
    </citation>
    <scope>NUCLEOTIDE SEQUENCE [LARGE SCALE GENOMIC DNA]</scope>
</reference>
<evidence type="ECO:0000259" key="2">
    <source>
        <dbReference type="Pfam" id="PF13873"/>
    </source>
</evidence>
<sequence length="305" mass="33348">MPAECAVIFEEAEENLSIIKSKFSSTLSNKNKSRVWEEITTKVNAIGVCKRSVVEVKEKWRGMVSSARKEHSKHAVSRSKTGGGRKPDSPKGTTVKIIQLFEDDPSFSGISGGIDSVSLKTLSLQASSLSLCFKPASRSLLFSKTNSRQENRSKLSFPARIITKYSLERFLSICGEKLSKGFLKFCKLISNLILGQIIVTNLTNSTLSAGETSPFSGNSPTRETSCQSSIVPDPLPMPVALPDTQLNSSSSSAESLPVSLPSKTSAKLPEQPKKTPRKKVTMDEINELHLAVLQKEKMKLDLEIE</sequence>
<comment type="caution">
    <text evidence="3">The sequence shown here is derived from an EMBL/GenBank/DDBJ whole genome shotgun (WGS) entry which is preliminary data.</text>
</comment>
<feature type="region of interest" description="Disordered" evidence="1">
    <location>
        <begin position="208"/>
        <end position="282"/>
    </location>
</feature>
<dbReference type="PANTHER" id="PTHR23098:SF23">
    <property type="entry name" value="MYB-RELATED TRANSCRIPTION FACTOR, PARTNER OF PROFILIN-LIKE ISOFORM X2-RELATED"/>
    <property type="match status" value="1"/>
</dbReference>
<name>A0ABN8QJI7_9CNID</name>
<dbReference type="EMBL" id="CALNXK010000126">
    <property type="protein sequence ID" value="CAH3163588.1"/>
    <property type="molecule type" value="Genomic_DNA"/>
</dbReference>
<dbReference type="PANTHER" id="PTHR23098">
    <property type="entry name" value="AGAP001331-PA-RELATED"/>
    <property type="match status" value="1"/>
</dbReference>
<feature type="domain" description="Myb/SANT-like DNA-binding" evidence="2">
    <location>
        <begin position="3"/>
        <end position="72"/>
    </location>
</feature>
<feature type="non-terminal residue" evidence="3">
    <location>
        <position position="305"/>
    </location>
</feature>
<organism evidence="3 4">
    <name type="scientific">Porites lobata</name>
    <dbReference type="NCBI Taxonomy" id="104759"/>
    <lineage>
        <taxon>Eukaryota</taxon>
        <taxon>Metazoa</taxon>
        <taxon>Cnidaria</taxon>
        <taxon>Anthozoa</taxon>
        <taxon>Hexacorallia</taxon>
        <taxon>Scleractinia</taxon>
        <taxon>Fungiina</taxon>
        <taxon>Poritidae</taxon>
        <taxon>Porites</taxon>
    </lineage>
</organism>
<accession>A0ABN8QJI7</accession>
<evidence type="ECO:0000256" key="1">
    <source>
        <dbReference type="SAM" id="MobiDB-lite"/>
    </source>
</evidence>
<keyword evidence="4" id="KW-1185">Reference proteome</keyword>
<feature type="compositionally biased region" description="Polar residues" evidence="1">
    <location>
        <begin position="208"/>
        <end position="230"/>
    </location>
</feature>
<feature type="compositionally biased region" description="Low complexity" evidence="1">
    <location>
        <begin position="248"/>
        <end position="262"/>
    </location>
</feature>
<evidence type="ECO:0000313" key="3">
    <source>
        <dbReference type="EMBL" id="CAH3163588.1"/>
    </source>
</evidence>
<feature type="region of interest" description="Disordered" evidence="1">
    <location>
        <begin position="65"/>
        <end position="92"/>
    </location>
</feature>
<dbReference type="Proteomes" id="UP001159405">
    <property type="component" value="Unassembled WGS sequence"/>
</dbReference>